<accession>A0A1M5AWK2</accession>
<dbReference type="RefSeq" id="WP_073042743.1">
    <property type="nucleotide sequence ID" value="NZ_FQUO01000007.1"/>
</dbReference>
<keyword evidence="4" id="KW-0812">Transmembrane</keyword>
<evidence type="ECO:0000256" key="2">
    <source>
        <dbReference type="ARBA" id="ARBA00023125"/>
    </source>
</evidence>
<evidence type="ECO:0000259" key="5">
    <source>
        <dbReference type="PROSITE" id="PS01124"/>
    </source>
</evidence>
<keyword evidence="2 6" id="KW-0238">DNA-binding</keyword>
<dbReference type="PANTHER" id="PTHR43280">
    <property type="entry name" value="ARAC-FAMILY TRANSCRIPTIONAL REGULATOR"/>
    <property type="match status" value="1"/>
</dbReference>
<feature type="transmembrane region" description="Helical" evidence="4">
    <location>
        <begin position="220"/>
        <end position="242"/>
    </location>
</feature>
<dbReference type="Gene3D" id="1.10.10.60">
    <property type="entry name" value="Homeodomain-like"/>
    <property type="match status" value="2"/>
</dbReference>
<keyword evidence="3" id="KW-0804">Transcription</keyword>
<evidence type="ECO:0000256" key="1">
    <source>
        <dbReference type="ARBA" id="ARBA00023015"/>
    </source>
</evidence>
<keyword evidence="4" id="KW-1133">Transmembrane helix</keyword>
<feature type="domain" description="HTH araC/xylS-type" evidence="5">
    <location>
        <begin position="289"/>
        <end position="393"/>
    </location>
</feature>
<reference evidence="6 7" key="1">
    <citation type="submission" date="2016-11" db="EMBL/GenBank/DDBJ databases">
        <authorList>
            <person name="Jaros S."/>
            <person name="Januszkiewicz K."/>
            <person name="Wedrychowicz H."/>
        </authorList>
    </citation>
    <scope>NUCLEOTIDE SEQUENCE [LARGE SCALE GENOMIC DNA]</scope>
    <source>
        <strain evidence="6 7">DSM 26897</strain>
    </source>
</reference>
<dbReference type="Proteomes" id="UP000184368">
    <property type="component" value="Unassembled WGS sequence"/>
</dbReference>
<evidence type="ECO:0000256" key="4">
    <source>
        <dbReference type="SAM" id="Phobius"/>
    </source>
</evidence>
<dbReference type="PROSITE" id="PS01124">
    <property type="entry name" value="HTH_ARAC_FAMILY_2"/>
    <property type="match status" value="1"/>
</dbReference>
<keyword evidence="7" id="KW-1185">Reference proteome</keyword>
<evidence type="ECO:0000313" key="7">
    <source>
        <dbReference type="Proteomes" id="UP000184368"/>
    </source>
</evidence>
<feature type="transmembrane region" description="Helical" evidence="4">
    <location>
        <begin position="39"/>
        <end position="57"/>
    </location>
</feature>
<dbReference type="SMART" id="SM00342">
    <property type="entry name" value="HTH_ARAC"/>
    <property type="match status" value="1"/>
</dbReference>
<keyword evidence="4" id="KW-0472">Membrane</keyword>
<evidence type="ECO:0000256" key="3">
    <source>
        <dbReference type="ARBA" id="ARBA00023163"/>
    </source>
</evidence>
<gene>
    <name evidence="6" type="ORF">SAMN05444008_10736</name>
</gene>
<dbReference type="OrthoDB" id="6283866at2"/>
<dbReference type="EMBL" id="FQUO01000007">
    <property type="protein sequence ID" value="SHF34618.1"/>
    <property type="molecule type" value="Genomic_DNA"/>
</dbReference>
<dbReference type="AlphaFoldDB" id="A0A1M5AWK2"/>
<dbReference type="GO" id="GO:0043565">
    <property type="term" value="F:sequence-specific DNA binding"/>
    <property type="evidence" value="ECO:0007669"/>
    <property type="project" value="InterPro"/>
</dbReference>
<dbReference type="InterPro" id="IPR018060">
    <property type="entry name" value="HTH_AraC"/>
</dbReference>
<dbReference type="STRING" id="1302690.BUE76_16175"/>
<dbReference type="PANTHER" id="PTHR43280:SF29">
    <property type="entry name" value="ARAC-FAMILY TRANSCRIPTIONAL REGULATOR"/>
    <property type="match status" value="1"/>
</dbReference>
<dbReference type="InterPro" id="IPR009057">
    <property type="entry name" value="Homeodomain-like_sf"/>
</dbReference>
<sequence length="410" mass="47649">MINAYQFVYGFFFASGLLGLICVYILVVINEEQKHANRILAFALLTLAYTVVLNGLTYVPRFFEQYPHFWRTALPFHYLVAPMFYLYIRASLKQELAFRRWDWLHFLPALLHLAELMPFYLQPTQEKAAYIHWIHQQNAGWVQHREGLLAPWMHPLLKLALGSVYVVADVQLLRRFKQHNPSWQKENRELWWWLKWLTTFVGVLYGFMLLVLLFRNSLQHISILVSVPITLILFLSTATLVFKPKVLYGVRGNAAPAMPVEQNSTESPQAEQLVPKVTLPPEKVQLFKKQLDSYVQEKQPYLNNKLPIRDLALGCGVPPHFLSAVINREYGMSYNDFINQHRVQYIINHRDSERWQDYTLEAIAMESGFNSRSTFIKAFKKVTGTTPSVYFSQVQAGKLPTKPIDLSQIG</sequence>
<feature type="transmembrane region" description="Helical" evidence="4">
    <location>
        <begin position="69"/>
        <end position="88"/>
    </location>
</feature>
<dbReference type="GO" id="GO:0003700">
    <property type="term" value="F:DNA-binding transcription factor activity"/>
    <property type="evidence" value="ECO:0007669"/>
    <property type="project" value="InterPro"/>
</dbReference>
<keyword evidence="1" id="KW-0805">Transcription regulation</keyword>
<dbReference type="Pfam" id="PF12833">
    <property type="entry name" value="HTH_18"/>
    <property type="match status" value="1"/>
</dbReference>
<evidence type="ECO:0000313" key="6">
    <source>
        <dbReference type="EMBL" id="SHF34618.1"/>
    </source>
</evidence>
<feature type="transmembrane region" description="Helical" evidence="4">
    <location>
        <begin position="6"/>
        <end position="27"/>
    </location>
</feature>
<feature type="transmembrane region" description="Helical" evidence="4">
    <location>
        <begin position="193"/>
        <end position="214"/>
    </location>
</feature>
<organism evidence="6 7">
    <name type="scientific">Cnuella takakiae</name>
    <dbReference type="NCBI Taxonomy" id="1302690"/>
    <lineage>
        <taxon>Bacteria</taxon>
        <taxon>Pseudomonadati</taxon>
        <taxon>Bacteroidota</taxon>
        <taxon>Chitinophagia</taxon>
        <taxon>Chitinophagales</taxon>
        <taxon>Chitinophagaceae</taxon>
        <taxon>Cnuella</taxon>
    </lineage>
</organism>
<protein>
    <submittedName>
        <fullName evidence="6">AraC-type DNA-binding protein</fullName>
    </submittedName>
</protein>
<name>A0A1M5AWK2_9BACT</name>
<proteinExistence type="predicted"/>
<dbReference type="SUPFAM" id="SSF46689">
    <property type="entry name" value="Homeodomain-like"/>
    <property type="match status" value="1"/>
</dbReference>